<dbReference type="SUPFAM" id="SSF55729">
    <property type="entry name" value="Acyl-CoA N-acyltransferases (Nat)"/>
    <property type="match status" value="1"/>
</dbReference>
<dbReference type="PROSITE" id="PS51186">
    <property type="entry name" value="GNAT"/>
    <property type="match status" value="1"/>
</dbReference>
<organism evidence="2">
    <name type="scientific">Lysobacter firmicutimachus</name>
    <dbReference type="NCBI Taxonomy" id="1792846"/>
    <lineage>
        <taxon>Bacteria</taxon>
        <taxon>Pseudomonadati</taxon>
        <taxon>Pseudomonadota</taxon>
        <taxon>Gammaproteobacteria</taxon>
        <taxon>Lysobacterales</taxon>
        <taxon>Lysobacteraceae</taxon>
        <taxon>Lysobacter</taxon>
    </lineage>
</organism>
<protein>
    <submittedName>
        <fullName evidence="2">GNAT family N-acetyltransferase</fullName>
        <ecNumber evidence="2">2.3.1.-</ecNumber>
    </submittedName>
</protein>
<name>A0AAU8MSK7_9GAMM</name>
<keyword evidence="2" id="KW-0808">Transferase</keyword>
<reference evidence="2" key="1">
    <citation type="submission" date="2024-06" db="EMBL/GenBank/DDBJ databases">
        <authorList>
            <person name="Li S."/>
        </authorList>
    </citation>
    <scope>NUCLEOTIDE SEQUENCE</scope>
    <source>
        <strain evidence="2">SR10</strain>
    </source>
</reference>
<proteinExistence type="predicted"/>
<dbReference type="GO" id="GO:0016747">
    <property type="term" value="F:acyltransferase activity, transferring groups other than amino-acyl groups"/>
    <property type="evidence" value="ECO:0007669"/>
    <property type="project" value="InterPro"/>
</dbReference>
<dbReference type="InterPro" id="IPR000182">
    <property type="entry name" value="GNAT_dom"/>
</dbReference>
<sequence>MHSAIHLHVLGPSDLSVHPAYCDYVAQVFTQADFRRWCEWGQWSDSYRAFCLVEGGRVVANASLSRMRLWIDGKDVEGFQLGAVGCLPGHRGQGLARRAMQAALAVCDRAPVLLFANPTVLDFYPRFGFAAAPQWRFESRVELRPGAEPAPALDLADPVWRAEFLRLAAVAAPSAGAFAARDYGRIATWYAANGYASPLRRLDRDTLVFAQVEDGVLTIEDVFCAAPERFDPVAAVPRLIDAPVRALRFGFGPPRGWPRAEAVAIEDDAHLFVRGLDLQALPAHRFPLLART</sequence>
<dbReference type="CDD" id="cd04301">
    <property type="entry name" value="NAT_SF"/>
    <property type="match status" value="1"/>
</dbReference>
<dbReference type="Gene3D" id="3.40.630.30">
    <property type="match status" value="1"/>
</dbReference>
<gene>
    <name evidence="2" type="ORF">ABU614_20225</name>
</gene>
<dbReference type="Pfam" id="PF13527">
    <property type="entry name" value="Acetyltransf_9"/>
    <property type="match status" value="1"/>
</dbReference>
<evidence type="ECO:0000313" key="2">
    <source>
        <dbReference type="EMBL" id="XCO74671.1"/>
    </source>
</evidence>
<accession>A0AAU8MSK7</accession>
<keyword evidence="2" id="KW-0012">Acyltransferase</keyword>
<dbReference type="EMBL" id="CP159925">
    <property type="protein sequence ID" value="XCO74671.1"/>
    <property type="molecule type" value="Genomic_DNA"/>
</dbReference>
<feature type="domain" description="N-acetyltransferase" evidence="1">
    <location>
        <begin position="5"/>
        <end position="148"/>
    </location>
</feature>
<dbReference type="InterPro" id="IPR016181">
    <property type="entry name" value="Acyl_CoA_acyltransferase"/>
</dbReference>
<dbReference type="EC" id="2.3.1.-" evidence="2"/>
<evidence type="ECO:0000259" key="1">
    <source>
        <dbReference type="PROSITE" id="PS51186"/>
    </source>
</evidence>
<dbReference type="RefSeq" id="WP_363797548.1">
    <property type="nucleotide sequence ID" value="NZ_CP159925.1"/>
</dbReference>
<dbReference type="AlphaFoldDB" id="A0AAU8MSK7"/>